<feature type="transmembrane region" description="Helical" evidence="6">
    <location>
        <begin position="85"/>
        <end position="105"/>
    </location>
</feature>
<dbReference type="Pfam" id="PF02588">
    <property type="entry name" value="YitT_membrane"/>
    <property type="match status" value="1"/>
</dbReference>
<keyword evidence="2" id="KW-1003">Cell membrane</keyword>
<evidence type="ECO:0000313" key="9">
    <source>
        <dbReference type="Proteomes" id="UP000292886"/>
    </source>
</evidence>
<name>A0A4P6YT56_9LACO</name>
<evidence type="ECO:0000259" key="7">
    <source>
        <dbReference type="Pfam" id="PF10035"/>
    </source>
</evidence>
<evidence type="ECO:0000256" key="3">
    <source>
        <dbReference type="ARBA" id="ARBA00022692"/>
    </source>
</evidence>
<keyword evidence="9" id="KW-1185">Reference proteome</keyword>
<dbReference type="Gene3D" id="3.30.70.120">
    <property type="match status" value="1"/>
</dbReference>
<dbReference type="InterPro" id="IPR003740">
    <property type="entry name" value="YitT"/>
</dbReference>
<gene>
    <name evidence="8" type="ORF">EQG49_04970</name>
</gene>
<evidence type="ECO:0000256" key="6">
    <source>
        <dbReference type="SAM" id="Phobius"/>
    </source>
</evidence>
<protein>
    <submittedName>
        <fullName evidence="8">YitT family protein</fullName>
    </submittedName>
</protein>
<dbReference type="PANTHER" id="PTHR33545:SF5">
    <property type="entry name" value="UPF0750 MEMBRANE PROTEIN YITT"/>
    <property type="match status" value="1"/>
</dbReference>
<feature type="transmembrane region" description="Helical" evidence="6">
    <location>
        <begin position="154"/>
        <end position="173"/>
    </location>
</feature>
<dbReference type="OrthoDB" id="2417289at2"/>
<sequence>MNNKIKENSIKVVVLIVTAFFQAIAINEFLVPNNIFTGGMSGVAQLVTWVLNSTLHTSFQTGIFILLFNIPIAVIGWLKIGGKFTIWSFINIFTASILTLVMPVANIAHNTLLASLFSGIFLGAASGLTLKLGFSTGGMDIVAMVLQKTTGKSVGTIAMAINMVIVVIAGFNIGWNNAMYTIIGIYATTRVIDALYTRHQKLTAFIVTDQPDAVIAALHKELIRGITVLPSQGAFSRQPSSTLMMVLSKYELYPMETAVKAVDDDAFINLVNTVNLYGNFWDEDLQNKAKKGLIDVKQ</sequence>
<dbReference type="InterPro" id="IPR019264">
    <property type="entry name" value="DUF2179"/>
</dbReference>
<proteinExistence type="predicted"/>
<dbReference type="RefSeq" id="WP_133362940.1">
    <property type="nucleotide sequence ID" value="NZ_CP037940.1"/>
</dbReference>
<reference evidence="9" key="1">
    <citation type="submission" date="2019-03" db="EMBL/GenBank/DDBJ databases">
        <title>Weissella sp. 26KH-42 Genome sequencing.</title>
        <authorList>
            <person name="Heo J."/>
            <person name="Kim S.-J."/>
            <person name="Kim J.-S."/>
            <person name="Hong S.-B."/>
            <person name="Kwon S.-W."/>
        </authorList>
    </citation>
    <scope>NUCLEOTIDE SEQUENCE [LARGE SCALE GENOMIC DNA]</scope>
    <source>
        <strain evidence="9">26KH-42</strain>
    </source>
</reference>
<dbReference type="CDD" id="cd16379">
    <property type="entry name" value="YitT_C_like"/>
    <property type="match status" value="1"/>
</dbReference>
<organism evidence="8 9">
    <name type="scientific">Periweissella cryptocerci</name>
    <dbReference type="NCBI Taxonomy" id="2506420"/>
    <lineage>
        <taxon>Bacteria</taxon>
        <taxon>Bacillati</taxon>
        <taxon>Bacillota</taxon>
        <taxon>Bacilli</taxon>
        <taxon>Lactobacillales</taxon>
        <taxon>Lactobacillaceae</taxon>
        <taxon>Periweissella</taxon>
    </lineage>
</organism>
<dbReference type="GO" id="GO:0005886">
    <property type="term" value="C:plasma membrane"/>
    <property type="evidence" value="ECO:0007669"/>
    <property type="project" value="UniProtKB-SubCell"/>
</dbReference>
<feature type="transmembrane region" description="Helical" evidence="6">
    <location>
        <begin position="12"/>
        <end position="31"/>
    </location>
</feature>
<dbReference type="PANTHER" id="PTHR33545">
    <property type="entry name" value="UPF0750 MEMBRANE PROTEIN YITT-RELATED"/>
    <property type="match status" value="1"/>
</dbReference>
<dbReference type="KEGG" id="wei:EQG49_04970"/>
<dbReference type="AlphaFoldDB" id="A0A4P6YT56"/>
<dbReference type="PIRSF" id="PIRSF006483">
    <property type="entry name" value="Membrane_protein_YitT"/>
    <property type="match status" value="1"/>
</dbReference>
<keyword evidence="5 6" id="KW-0472">Membrane</keyword>
<dbReference type="EMBL" id="CP037940">
    <property type="protein sequence ID" value="QBO35861.1"/>
    <property type="molecule type" value="Genomic_DNA"/>
</dbReference>
<evidence type="ECO:0000256" key="4">
    <source>
        <dbReference type="ARBA" id="ARBA00022989"/>
    </source>
</evidence>
<evidence type="ECO:0000313" key="8">
    <source>
        <dbReference type="EMBL" id="QBO35861.1"/>
    </source>
</evidence>
<dbReference type="Pfam" id="PF10035">
    <property type="entry name" value="DUF2179"/>
    <property type="match status" value="1"/>
</dbReference>
<dbReference type="Proteomes" id="UP000292886">
    <property type="component" value="Chromosome"/>
</dbReference>
<comment type="subcellular location">
    <subcellularLocation>
        <location evidence="1">Cell membrane</location>
        <topology evidence="1">Multi-pass membrane protein</topology>
    </subcellularLocation>
</comment>
<feature type="transmembrane region" description="Helical" evidence="6">
    <location>
        <begin position="111"/>
        <end position="134"/>
    </location>
</feature>
<keyword evidence="4 6" id="KW-1133">Transmembrane helix</keyword>
<feature type="domain" description="DUF2179" evidence="7">
    <location>
        <begin position="224"/>
        <end position="278"/>
    </location>
</feature>
<keyword evidence="3 6" id="KW-0812">Transmembrane</keyword>
<evidence type="ECO:0000256" key="1">
    <source>
        <dbReference type="ARBA" id="ARBA00004651"/>
    </source>
</evidence>
<evidence type="ECO:0000256" key="2">
    <source>
        <dbReference type="ARBA" id="ARBA00022475"/>
    </source>
</evidence>
<accession>A0A4P6YT56</accession>
<dbReference type="InterPro" id="IPR051461">
    <property type="entry name" value="UPF0750_membrane"/>
</dbReference>
<dbReference type="InterPro" id="IPR015867">
    <property type="entry name" value="N-reg_PII/ATP_PRibTrfase_C"/>
</dbReference>
<feature type="transmembrane region" description="Helical" evidence="6">
    <location>
        <begin position="59"/>
        <end position="78"/>
    </location>
</feature>
<evidence type="ECO:0000256" key="5">
    <source>
        <dbReference type="ARBA" id="ARBA00023136"/>
    </source>
</evidence>